<evidence type="ECO:0000313" key="3">
    <source>
        <dbReference type="Proteomes" id="UP000323300"/>
    </source>
</evidence>
<dbReference type="Proteomes" id="UP000323300">
    <property type="component" value="Unassembled WGS sequence"/>
</dbReference>
<dbReference type="AlphaFoldDB" id="A0A1I3XF09"/>
<evidence type="ECO:0000256" key="1">
    <source>
        <dbReference type="SAM" id="MobiDB-lite"/>
    </source>
</evidence>
<dbReference type="Pfam" id="PF08238">
    <property type="entry name" value="Sel1"/>
    <property type="match status" value="6"/>
</dbReference>
<dbReference type="PANTHER" id="PTHR11102">
    <property type="entry name" value="SEL-1-LIKE PROTEIN"/>
    <property type="match status" value="1"/>
</dbReference>
<evidence type="ECO:0000313" key="2">
    <source>
        <dbReference type="EMBL" id="SFK18090.1"/>
    </source>
</evidence>
<accession>A0A1I3XF09</accession>
<reference evidence="2 3" key="1">
    <citation type="submission" date="2016-10" db="EMBL/GenBank/DDBJ databases">
        <authorList>
            <person name="Varghese N."/>
            <person name="Submissions S."/>
        </authorList>
    </citation>
    <scope>NUCLEOTIDE SEQUENCE [LARGE SCALE GENOMIC DNA]</scope>
    <source>
        <strain evidence="2 3">DSM 21822</strain>
    </source>
</reference>
<dbReference type="Gene3D" id="1.25.40.10">
    <property type="entry name" value="Tetratricopeptide repeat domain"/>
    <property type="match status" value="2"/>
</dbReference>
<keyword evidence="3" id="KW-1185">Reference proteome</keyword>
<protein>
    <recommendedName>
        <fullName evidence="4">TPR repeat</fullName>
    </recommendedName>
</protein>
<dbReference type="PANTHER" id="PTHR11102:SF160">
    <property type="entry name" value="ERAD-ASSOCIATED E3 UBIQUITIN-PROTEIN LIGASE COMPONENT HRD3"/>
    <property type="match status" value="1"/>
</dbReference>
<sequence length="318" mass="34263">MAVPASAADGDRPKAPPVIPPVAGESAPAAATTDNVDPLRFGAKKPDEAYGAFQRGLYKTALNLALPRAQEGDKAAQTLVAEILSRGLGIKRDETAAAKWYEMAAEQGVPEAQFQYALMLLDGRFVKKDKKAAFALMEASAEAGNALAQFNYAQLLMQRDPGPRGAELALPYYQKAAEADLPDAQYAMSQILANGVGGKKPDDVEARKWLVRAAKQNFDTAQLDLGTWLISGRGGERDQKSGFAWLKRAAEGGNVAAQNRVAKLYMQGIGTEPDSIFAAAWYILARRAGLFDPIMDDFMNGLTTEEIKTALGRANRLR</sequence>
<dbReference type="OrthoDB" id="9816559at2"/>
<feature type="region of interest" description="Disordered" evidence="1">
    <location>
        <begin position="1"/>
        <end position="34"/>
    </location>
</feature>
<proteinExistence type="predicted"/>
<dbReference type="InterPro" id="IPR050767">
    <property type="entry name" value="Sel1_AlgK"/>
</dbReference>
<dbReference type="SMART" id="SM00671">
    <property type="entry name" value="SEL1"/>
    <property type="match status" value="6"/>
</dbReference>
<dbReference type="EMBL" id="FOSL01000003">
    <property type="protein sequence ID" value="SFK18090.1"/>
    <property type="molecule type" value="Genomic_DNA"/>
</dbReference>
<dbReference type="InterPro" id="IPR011990">
    <property type="entry name" value="TPR-like_helical_dom_sf"/>
</dbReference>
<dbReference type="SUPFAM" id="SSF81901">
    <property type="entry name" value="HCP-like"/>
    <property type="match status" value="1"/>
</dbReference>
<name>A0A1I3XF09_9HYPH</name>
<evidence type="ECO:0008006" key="4">
    <source>
        <dbReference type="Google" id="ProtNLM"/>
    </source>
</evidence>
<dbReference type="InterPro" id="IPR006597">
    <property type="entry name" value="Sel1-like"/>
</dbReference>
<organism evidence="2 3">
    <name type="scientific">Neomesorhizobium albiziae</name>
    <dbReference type="NCBI Taxonomy" id="335020"/>
    <lineage>
        <taxon>Bacteria</taxon>
        <taxon>Pseudomonadati</taxon>
        <taxon>Pseudomonadota</taxon>
        <taxon>Alphaproteobacteria</taxon>
        <taxon>Hyphomicrobiales</taxon>
        <taxon>Phyllobacteriaceae</taxon>
        <taxon>Neomesorhizobium</taxon>
    </lineage>
</organism>
<gene>
    <name evidence="2" type="ORF">SAMN04488498_103180</name>
</gene>